<reference evidence="4 5" key="1">
    <citation type="submission" date="2017-10" db="EMBL/GenBank/DDBJ databases">
        <title>Sequencing the genomes of 1000 actinobacteria strains.</title>
        <authorList>
            <person name="Klenk H.-P."/>
        </authorList>
    </citation>
    <scope>NUCLEOTIDE SEQUENCE [LARGE SCALE GENOMIC DNA]</scope>
    <source>
        <strain evidence="4 5">DSM 21838</strain>
    </source>
</reference>
<sequence>MMATMPRPRMLVLSFSPIAADARVLKQVRYFVEHYDVVTCGYGPAPEGVVRHLQLPDGVPNKLDGRLITARAYRAVYWRQAAVSAARELLRGVEADVVLANDLDALPLALALRPRLGVHSDLHEYFPRLHEENEKWRRRIGPYMAWLCRRYLPRAASVSTVSGGLAREYEHQFGVPVQVVTNAAPYADLEPTPVADPVRLVHSGACLRSRNIHLMVEAMAPLAGRYALDLYLTPNHPDYLAELRSRAAELPNVVVHDPVPYSRLIRTLNDYDLGVFVLPPVSFSYAHALPNKVYDFAQARLGIVVGPSPEMVDLVETARNGVVTAGFTAEDLVAALEALTPAHVADLKRASHTRAHELSAEAEVEKWGRAVARILEPVA</sequence>
<dbReference type="InterPro" id="IPR028098">
    <property type="entry name" value="Glyco_trans_4-like_N"/>
</dbReference>
<name>A0A2A9EKF1_9MICO</name>
<dbReference type="EMBL" id="PDJI01000004">
    <property type="protein sequence ID" value="PFG38699.1"/>
    <property type="molecule type" value="Genomic_DNA"/>
</dbReference>
<feature type="domain" description="Glycosyltransferase subfamily 4-like N-terminal" evidence="3">
    <location>
        <begin position="36"/>
        <end position="182"/>
    </location>
</feature>
<keyword evidence="5" id="KW-1185">Reference proteome</keyword>
<evidence type="ECO:0000313" key="4">
    <source>
        <dbReference type="EMBL" id="PFG38699.1"/>
    </source>
</evidence>
<dbReference type="Pfam" id="PF13439">
    <property type="entry name" value="Glyco_transf_4"/>
    <property type="match status" value="1"/>
</dbReference>
<evidence type="ECO:0000256" key="1">
    <source>
        <dbReference type="ARBA" id="ARBA00022676"/>
    </source>
</evidence>
<evidence type="ECO:0000259" key="3">
    <source>
        <dbReference type="Pfam" id="PF13439"/>
    </source>
</evidence>
<evidence type="ECO:0000256" key="2">
    <source>
        <dbReference type="ARBA" id="ARBA00022679"/>
    </source>
</evidence>
<comment type="caution">
    <text evidence="4">The sequence shown here is derived from an EMBL/GenBank/DDBJ whole genome shotgun (WGS) entry which is preliminary data.</text>
</comment>
<keyword evidence="2 4" id="KW-0808">Transferase</keyword>
<protein>
    <submittedName>
        <fullName evidence="4">Glycosyl transferase family 4</fullName>
    </submittedName>
</protein>
<dbReference type="SUPFAM" id="SSF53756">
    <property type="entry name" value="UDP-Glycosyltransferase/glycogen phosphorylase"/>
    <property type="match status" value="1"/>
</dbReference>
<dbReference type="AlphaFoldDB" id="A0A2A9EKF1"/>
<organism evidence="4 5">
    <name type="scientific">Georgenia soli</name>
    <dbReference type="NCBI Taxonomy" id="638953"/>
    <lineage>
        <taxon>Bacteria</taxon>
        <taxon>Bacillati</taxon>
        <taxon>Actinomycetota</taxon>
        <taxon>Actinomycetes</taxon>
        <taxon>Micrococcales</taxon>
        <taxon>Bogoriellaceae</taxon>
        <taxon>Georgenia</taxon>
    </lineage>
</organism>
<dbReference type="Proteomes" id="UP000222106">
    <property type="component" value="Unassembled WGS sequence"/>
</dbReference>
<gene>
    <name evidence="4" type="ORF">ATJ97_1185</name>
</gene>
<dbReference type="Gene3D" id="3.40.50.2000">
    <property type="entry name" value="Glycogen Phosphorylase B"/>
    <property type="match status" value="2"/>
</dbReference>
<evidence type="ECO:0000313" key="5">
    <source>
        <dbReference type="Proteomes" id="UP000222106"/>
    </source>
</evidence>
<accession>A0A2A9EKF1</accession>
<keyword evidence="1" id="KW-0328">Glycosyltransferase</keyword>
<dbReference type="GO" id="GO:0016757">
    <property type="term" value="F:glycosyltransferase activity"/>
    <property type="evidence" value="ECO:0007669"/>
    <property type="project" value="UniProtKB-KW"/>
</dbReference>
<proteinExistence type="predicted"/>